<protein>
    <submittedName>
        <fullName evidence="2">Uncharacterized protein</fullName>
    </submittedName>
</protein>
<feature type="transmembrane region" description="Helical" evidence="1">
    <location>
        <begin position="9"/>
        <end position="25"/>
    </location>
</feature>
<name>A0A8J3Q2T5_9ACTN</name>
<evidence type="ECO:0000256" key="1">
    <source>
        <dbReference type="SAM" id="Phobius"/>
    </source>
</evidence>
<dbReference type="Proteomes" id="UP000612899">
    <property type="component" value="Unassembled WGS sequence"/>
</dbReference>
<accession>A0A8J3Q2T5</accession>
<dbReference type="AlphaFoldDB" id="A0A8J3Q2T5"/>
<keyword evidence="1" id="KW-0812">Transmembrane</keyword>
<gene>
    <name evidence="2" type="ORF">Rhe02_08720</name>
</gene>
<comment type="caution">
    <text evidence="2">The sequence shown here is derived from an EMBL/GenBank/DDBJ whole genome shotgun (WGS) entry which is preliminary data.</text>
</comment>
<keyword evidence="1" id="KW-0472">Membrane</keyword>
<reference evidence="2" key="1">
    <citation type="submission" date="2021-01" db="EMBL/GenBank/DDBJ databases">
        <title>Whole genome shotgun sequence of Rhizocola hellebori NBRC 109834.</title>
        <authorList>
            <person name="Komaki H."/>
            <person name="Tamura T."/>
        </authorList>
    </citation>
    <scope>NUCLEOTIDE SEQUENCE</scope>
    <source>
        <strain evidence="2">NBRC 109834</strain>
    </source>
</reference>
<sequence length="71" mass="8261">MPDARAKNWVISMASGFFVAWIFYANHPDNVAARVLGGGFMAATAVMLFLELWRWREKRRNMPKHRSHPED</sequence>
<evidence type="ECO:0000313" key="3">
    <source>
        <dbReference type="Proteomes" id="UP000612899"/>
    </source>
</evidence>
<organism evidence="2 3">
    <name type="scientific">Rhizocola hellebori</name>
    <dbReference type="NCBI Taxonomy" id="1392758"/>
    <lineage>
        <taxon>Bacteria</taxon>
        <taxon>Bacillati</taxon>
        <taxon>Actinomycetota</taxon>
        <taxon>Actinomycetes</taxon>
        <taxon>Micromonosporales</taxon>
        <taxon>Micromonosporaceae</taxon>
        <taxon>Rhizocola</taxon>
    </lineage>
</organism>
<evidence type="ECO:0000313" key="2">
    <source>
        <dbReference type="EMBL" id="GIH02805.1"/>
    </source>
</evidence>
<keyword evidence="3" id="KW-1185">Reference proteome</keyword>
<proteinExistence type="predicted"/>
<feature type="transmembrane region" description="Helical" evidence="1">
    <location>
        <begin position="31"/>
        <end position="53"/>
    </location>
</feature>
<dbReference type="EMBL" id="BONY01000004">
    <property type="protein sequence ID" value="GIH02805.1"/>
    <property type="molecule type" value="Genomic_DNA"/>
</dbReference>
<keyword evidence="1" id="KW-1133">Transmembrane helix</keyword>